<evidence type="ECO:0000313" key="2">
    <source>
        <dbReference type="Proteomes" id="UP001054945"/>
    </source>
</evidence>
<keyword evidence="2" id="KW-1185">Reference proteome</keyword>
<dbReference type="EMBL" id="BPLR01010889">
    <property type="protein sequence ID" value="GIY42737.1"/>
    <property type="molecule type" value="Genomic_DNA"/>
</dbReference>
<proteinExistence type="predicted"/>
<reference evidence="1 2" key="1">
    <citation type="submission" date="2021-06" db="EMBL/GenBank/DDBJ databases">
        <title>Caerostris extrusa draft genome.</title>
        <authorList>
            <person name="Kono N."/>
            <person name="Arakawa K."/>
        </authorList>
    </citation>
    <scope>NUCLEOTIDE SEQUENCE [LARGE SCALE GENOMIC DNA]</scope>
</reference>
<accession>A0AAV4TCX3</accession>
<gene>
    <name evidence="1" type="ORF">CEXT_713021</name>
</gene>
<dbReference type="AlphaFoldDB" id="A0AAV4TCX3"/>
<comment type="caution">
    <text evidence="1">The sequence shown here is derived from an EMBL/GenBank/DDBJ whole genome shotgun (WGS) entry which is preliminary data.</text>
</comment>
<dbReference type="Proteomes" id="UP001054945">
    <property type="component" value="Unassembled WGS sequence"/>
</dbReference>
<protein>
    <submittedName>
        <fullName evidence="1">Uncharacterized protein</fullName>
    </submittedName>
</protein>
<sequence>MLWSAEDGLTKRHWIRPDDALQDGAFTLAPGEREWRLRGKGLHWAVRDLPEQERKLSDWKVGGGVTGGLRDVVVSGAWLDNAALDATRRCISRWLMPKGILDRNPSGINRLEMHRLASSSAALSSYPPMTTASLNARLNCFHPYPLPSNRLISCPTPANPGQPNANLYLLNSILSPREQAWRRLPS</sequence>
<evidence type="ECO:0000313" key="1">
    <source>
        <dbReference type="EMBL" id="GIY42737.1"/>
    </source>
</evidence>
<name>A0AAV4TCX3_CAEEX</name>
<organism evidence="1 2">
    <name type="scientific">Caerostris extrusa</name>
    <name type="common">Bark spider</name>
    <name type="synonym">Caerostris bankana</name>
    <dbReference type="NCBI Taxonomy" id="172846"/>
    <lineage>
        <taxon>Eukaryota</taxon>
        <taxon>Metazoa</taxon>
        <taxon>Ecdysozoa</taxon>
        <taxon>Arthropoda</taxon>
        <taxon>Chelicerata</taxon>
        <taxon>Arachnida</taxon>
        <taxon>Araneae</taxon>
        <taxon>Araneomorphae</taxon>
        <taxon>Entelegynae</taxon>
        <taxon>Araneoidea</taxon>
        <taxon>Araneidae</taxon>
        <taxon>Caerostris</taxon>
    </lineage>
</organism>